<sequence length="58" mass="6883">MGRDEHKTNRRGRPRLDQTPEYAKTNGNDVEFFEEFADSDDKEAQVRRQAAEERSNKR</sequence>
<feature type="region of interest" description="Disordered" evidence="1">
    <location>
        <begin position="1"/>
        <end position="58"/>
    </location>
</feature>
<name>A0ABW2UU59_9BACI</name>
<dbReference type="Proteomes" id="UP001596620">
    <property type="component" value="Unassembled WGS sequence"/>
</dbReference>
<evidence type="ECO:0000313" key="2">
    <source>
        <dbReference type="EMBL" id="MFC7746805.1"/>
    </source>
</evidence>
<comment type="caution">
    <text evidence="2">The sequence shown here is derived from an EMBL/GenBank/DDBJ whole genome shotgun (WGS) entry which is preliminary data.</text>
</comment>
<gene>
    <name evidence="2" type="ORF">ACFQU8_06090</name>
</gene>
<dbReference type="Pfam" id="PF14151">
    <property type="entry name" value="YfhD"/>
    <property type="match status" value="1"/>
</dbReference>
<proteinExistence type="predicted"/>
<organism evidence="2 3">
    <name type="scientific">Lentibacillus kimchii</name>
    <dbReference type="NCBI Taxonomy" id="1542911"/>
    <lineage>
        <taxon>Bacteria</taxon>
        <taxon>Bacillati</taxon>
        <taxon>Bacillota</taxon>
        <taxon>Bacilli</taxon>
        <taxon>Bacillales</taxon>
        <taxon>Bacillaceae</taxon>
        <taxon>Lentibacillus</taxon>
    </lineage>
</organism>
<feature type="compositionally biased region" description="Acidic residues" evidence="1">
    <location>
        <begin position="31"/>
        <end position="41"/>
    </location>
</feature>
<evidence type="ECO:0000313" key="3">
    <source>
        <dbReference type="Proteomes" id="UP001596620"/>
    </source>
</evidence>
<reference evidence="3" key="1">
    <citation type="journal article" date="2019" name="Int. J. Syst. Evol. Microbiol.">
        <title>The Global Catalogue of Microorganisms (GCM) 10K type strain sequencing project: providing services to taxonomists for standard genome sequencing and annotation.</title>
        <authorList>
            <consortium name="The Broad Institute Genomics Platform"/>
            <consortium name="The Broad Institute Genome Sequencing Center for Infectious Disease"/>
            <person name="Wu L."/>
            <person name="Ma J."/>
        </authorList>
    </citation>
    <scope>NUCLEOTIDE SEQUENCE [LARGE SCALE GENOMIC DNA]</scope>
    <source>
        <strain evidence="3">JCM 30234</strain>
    </source>
</reference>
<dbReference type="RefSeq" id="WP_382358311.1">
    <property type="nucleotide sequence ID" value="NZ_JBHTGR010000010.1"/>
</dbReference>
<dbReference type="EMBL" id="JBHTGR010000010">
    <property type="protein sequence ID" value="MFC7746805.1"/>
    <property type="molecule type" value="Genomic_DNA"/>
</dbReference>
<accession>A0ABW2UU59</accession>
<evidence type="ECO:0000256" key="1">
    <source>
        <dbReference type="SAM" id="MobiDB-lite"/>
    </source>
</evidence>
<protein>
    <submittedName>
        <fullName evidence="2">YfhD family protein</fullName>
    </submittedName>
</protein>
<dbReference type="InterPro" id="IPR025435">
    <property type="entry name" value="YfhD-like"/>
</dbReference>
<feature type="compositionally biased region" description="Basic and acidic residues" evidence="1">
    <location>
        <begin position="42"/>
        <end position="58"/>
    </location>
</feature>
<keyword evidence="3" id="KW-1185">Reference proteome</keyword>